<dbReference type="InterPro" id="IPR002938">
    <property type="entry name" value="FAD-bd"/>
</dbReference>
<organism evidence="4">
    <name type="scientific">Amphimedon queenslandica</name>
    <name type="common">Sponge</name>
    <dbReference type="NCBI Taxonomy" id="400682"/>
    <lineage>
        <taxon>Eukaryota</taxon>
        <taxon>Metazoa</taxon>
        <taxon>Porifera</taxon>
        <taxon>Demospongiae</taxon>
        <taxon>Heteroscleromorpha</taxon>
        <taxon>Haplosclerida</taxon>
        <taxon>Niphatidae</taxon>
        <taxon>Amphimedon</taxon>
    </lineage>
</organism>
<proteinExistence type="predicted"/>
<reference evidence="4" key="1">
    <citation type="submission" date="2017-05" db="UniProtKB">
        <authorList>
            <consortium name="EnsemblMetazoa"/>
        </authorList>
    </citation>
    <scope>IDENTIFICATION</scope>
</reference>
<dbReference type="PRINTS" id="PR00420">
    <property type="entry name" value="RNGMNOXGNASE"/>
</dbReference>
<name>A0A1X7UGD2_AMPQE</name>
<dbReference type="SUPFAM" id="SSF48452">
    <property type="entry name" value="TPR-like"/>
    <property type="match status" value="2"/>
</dbReference>
<feature type="domain" description="FAD-binding" evidence="3">
    <location>
        <begin position="11"/>
        <end position="334"/>
    </location>
</feature>
<dbReference type="InterPro" id="IPR036188">
    <property type="entry name" value="FAD/NAD-bd_sf"/>
</dbReference>
<keyword evidence="2" id="KW-0812">Transmembrane</keyword>
<dbReference type="STRING" id="400682.A0A1X7UGD2"/>
<dbReference type="Gene3D" id="1.25.40.10">
    <property type="entry name" value="Tetratricopeptide repeat domain"/>
    <property type="match status" value="2"/>
</dbReference>
<keyword evidence="2" id="KW-1133">Transmembrane helix</keyword>
<dbReference type="EnsemblMetazoa" id="Aqu2.1.27024_001">
    <property type="protein sequence ID" value="Aqu2.1.27024_001"/>
    <property type="gene ID" value="Aqu2.1.27024"/>
</dbReference>
<dbReference type="PANTHER" id="PTHR45588">
    <property type="entry name" value="TPR DOMAIN-CONTAINING PROTEIN"/>
    <property type="match status" value="1"/>
</dbReference>
<dbReference type="InterPro" id="IPR011990">
    <property type="entry name" value="TPR-like_helical_dom_sf"/>
</dbReference>
<protein>
    <recommendedName>
        <fullName evidence="3">FAD-binding domain-containing protein</fullName>
    </recommendedName>
</protein>
<feature type="transmembrane region" description="Helical" evidence="2">
    <location>
        <begin position="12"/>
        <end position="31"/>
    </location>
</feature>
<dbReference type="GO" id="GO:0071949">
    <property type="term" value="F:FAD binding"/>
    <property type="evidence" value="ECO:0007669"/>
    <property type="project" value="InterPro"/>
</dbReference>
<evidence type="ECO:0000259" key="3">
    <source>
        <dbReference type="Pfam" id="PF01494"/>
    </source>
</evidence>
<dbReference type="Pfam" id="PF01494">
    <property type="entry name" value="FAD_binding_3"/>
    <property type="match status" value="1"/>
</dbReference>
<evidence type="ECO:0000256" key="2">
    <source>
        <dbReference type="SAM" id="Phobius"/>
    </source>
</evidence>
<accession>A0A1X7UGD2</accession>
<dbReference type="OrthoDB" id="10053569at2759"/>
<keyword evidence="2" id="KW-0472">Membrane</keyword>
<evidence type="ECO:0000256" key="1">
    <source>
        <dbReference type="SAM" id="Coils"/>
    </source>
</evidence>
<dbReference type="PANTHER" id="PTHR45588:SF1">
    <property type="entry name" value="WW DOMAIN-CONTAINING PROTEIN"/>
    <property type="match status" value="1"/>
</dbReference>
<dbReference type="Gene3D" id="3.50.50.60">
    <property type="entry name" value="FAD/NAD(P)-binding domain"/>
    <property type="match status" value="1"/>
</dbReference>
<dbReference type="InParanoid" id="A0A1X7UGD2"/>
<evidence type="ECO:0000313" key="4">
    <source>
        <dbReference type="EnsemblMetazoa" id="Aqu2.1.27024_001"/>
    </source>
</evidence>
<keyword evidence="1" id="KW-0175">Coiled coil</keyword>
<sequence length="933" mass="106837">MELKHQLEDEEVPVAVIGGGIVGPVMAYILGERGIRVHLYESRNKGLNGSLGRAINFSLSNRGIDALVRMGISDKVLKEAAPYYGRCIHLPNSGGETKVEFYLGNEKKEAIHSINRRLLSELVLKRLEENPNVKIFYQHQLLNIEHKNETLHFNVKGGEEGSNNKKSVKAKFIIGCDGFNSSVRKSILGSMSYYQQNILDEVYHEFYLPPTQNGESAVPYPDMFHIWQLGEVMMVGLPNKGNSFNIILYTPLSHSRNIKTPNDVLDFFQKTFPDVQGKIPKDQLIEDFFRKTPSRLNIMKCYPYHYGNILLLGDAAHCVHPFCGQGVNAALEDCLIFEECLEENNGDLLTAAELFTNRRWKDLHTLADESLNNFTASRTGVSSNWFWIKLESFLSKFLPNVFKQIYPMIVFTRERYSEIYKREKWQKKIKALEIDSGCPIAHCFIAYNNAADYNNPDGFDYRKGYHESRKALEIASKIPSIPDWEMAVIKAQTYRFCWPVGSKPLDHLHQEYANAMRKVYEEYGENDTDIMALFAESLMMLAPWNLWTKPPDIKPAIKETEEIVETLEKGLKIDPLHPGLAHFYIHAMEHSPTPEKALSTSDLLQNRYPDQGHLLHMPSHIYIWVGQYKEAIDANKAAITSDKAYKANQEAEIEMYDLYRMHNYHFAVWASMFDGQYTTAMEHAGEVEKQLGVDVVTSTLNGVSFGPIWLEAFGSLPWHVLVRFGKWQEIINRPMDKDKDIYAGTTAVAYYARAIAFAVLGRANEADAERVNFYTALRNKALKNRVLFNNVMHNPVRKNGILDVAEAVLNGEVEYHKENFDEAFKWLHLAVERDINLIYDEPRGWMTPARHVLGALLLEHKEAAKAEEVYREDLKQYKNNLWSLLGLYQSLKEQKKNEKEAEEVFRLFKKASARCDNSVNFGASCLCATKLCN</sequence>
<dbReference type="eggNOG" id="KOG2614">
    <property type="taxonomic scope" value="Eukaryota"/>
</dbReference>
<feature type="coiled-coil region" evidence="1">
    <location>
        <begin position="860"/>
        <end position="894"/>
    </location>
</feature>
<dbReference type="SUPFAM" id="SSF51905">
    <property type="entry name" value="FAD/NAD(P)-binding domain"/>
    <property type="match status" value="1"/>
</dbReference>
<dbReference type="AlphaFoldDB" id="A0A1X7UGD2"/>